<keyword evidence="3" id="KW-0012">Acyltransferase</keyword>
<sequence length="227" mass="26908">MILIFPEGTNLTPVTKEKSDEYALQHNVKPYEYCLHPRTTGFTYLLNTLRDGEIIDAVDDITVGYEGTYPLDEKEFFGGVIPKTVHFHCKRYRVSSLPNENTEIGEWLQTRWNEKEVQLHKFYNNGKYQLDDPSKRFNDQEIDKKCRFRQRVALVLWILFILFWSYCIYEYVKIKFYLLLACLFHVVLQIFANGLIDFICQLDKNNRLRRIHEVETSNTASSSIKQD</sequence>
<dbReference type="Pfam" id="PF16076">
    <property type="entry name" value="Acyltransf_C"/>
    <property type="match status" value="1"/>
</dbReference>
<evidence type="ECO:0000313" key="6">
    <source>
        <dbReference type="EMBL" id="CAF0886124.1"/>
    </source>
</evidence>
<keyword evidence="4" id="KW-1133">Transmembrane helix</keyword>
<dbReference type="EMBL" id="CAJOBA010003055">
    <property type="protein sequence ID" value="CAF3669060.1"/>
    <property type="molecule type" value="Genomic_DNA"/>
</dbReference>
<dbReference type="PANTHER" id="PTHR10983">
    <property type="entry name" value="1-ACYLGLYCEROL-3-PHOSPHATE ACYLTRANSFERASE-RELATED"/>
    <property type="match status" value="1"/>
</dbReference>
<evidence type="ECO:0000256" key="3">
    <source>
        <dbReference type="ARBA" id="ARBA00023315"/>
    </source>
</evidence>
<feature type="transmembrane region" description="Helical" evidence="4">
    <location>
        <begin position="152"/>
        <end position="172"/>
    </location>
</feature>
<dbReference type="InterPro" id="IPR032098">
    <property type="entry name" value="Acyltransf_C"/>
</dbReference>
<name>A0A8S2DAR5_9BILA</name>
<dbReference type="GO" id="GO:0005783">
    <property type="term" value="C:endoplasmic reticulum"/>
    <property type="evidence" value="ECO:0007669"/>
    <property type="project" value="TreeGrafter"/>
</dbReference>
<dbReference type="AlphaFoldDB" id="A0A8S2DAR5"/>
<comment type="similarity">
    <text evidence="1">Belongs to the 1-acyl-sn-glycerol-3-phosphate acyltransferase family.</text>
</comment>
<dbReference type="CDD" id="cd07990">
    <property type="entry name" value="LPLAT_LCLAT1-like"/>
    <property type="match status" value="1"/>
</dbReference>
<comment type="caution">
    <text evidence="6">The sequence shown here is derived from an EMBL/GenBank/DDBJ whole genome shotgun (WGS) entry which is preliminary data.</text>
</comment>
<keyword evidence="2" id="KW-0808">Transferase</keyword>
<keyword evidence="4" id="KW-0812">Transmembrane</keyword>
<evidence type="ECO:0000256" key="2">
    <source>
        <dbReference type="ARBA" id="ARBA00022679"/>
    </source>
</evidence>
<keyword evidence="4" id="KW-0472">Membrane</keyword>
<proteinExistence type="inferred from homology"/>
<dbReference type="GO" id="GO:0016746">
    <property type="term" value="F:acyltransferase activity"/>
    <property type="evidence" value="ECO:0007669"/>
    <property type="project" value="UniProtKB-KW"/>
</dbReference>
<reference evidence="6" key="1">
    <citation type="submission" date="2021-02" db="EMBL/GenBank/DDBJ databases">
        <authorList>
            <person name="Nowell W R."/>
        </authorList>
    </citation>
    <scope>NUCLEOTIDE SEQUENCE</scope>
</reference>
<dbReference type="EMBL" id="CAJNOK010003054">
    <property type="protein sequence ID" value="CAF0886124.1"/>
    <property type="molecule type" value="Genomic_DNA"/>
</dbReference>
<organism evidence="6 8">
    <name type="scientific">Didymodactylos carnosus</name>
    <dbReference type="NCBI Taxonomy" id="1234261"/>
    <lineage>
        <taxon>Eukaryota</taxon>
        <taxon>Metazoa</taxon>
        <taxon>Spiralia</taxon>
        <taxon>Gnathifera</taxon>
        <taxon>Rotifera</taxon>
        <taxon>Eurotatoria</taxon>
        <taxon>Bdelloidea</taxon>
        <taxon>Philodinida</taxon>
        <taxon>Philodinidae</taxon>
        <taxon>Didymodactylos</taxon>
    </lineage>
</organism>
<dbReference type="GO" id="GO:0036149">
    <property type="term" value="P:phosphatidylinositol acyl-chain remodeling"/>
    <property type="evidence" value="ECO:0007669"/>
    <property type="project" value="TreeGrafter"/>
</dbReference>
<evidence type="ECO:0000313" key="7">
    <source>
        <dbReference type="EMBL" id="CAF3669060.1"/>
    </source>
</evidence>
<protein>
    <recommendedName>
        <fullName evidence="5">Acyltransferase C-terminal domain-containing protein</fullName>
    </recommendedName>
</protein>
<evidence type="ECO:0000313" key="8">
    <source>
        <dbReference type="Proteomes" id="UP000677228"/>
    </source>
</evidence>
<dbReference type="Proteomes" id="UP000682733">
    <property type="component" value="Unassembled WGS sequence"/>
</dbReference>
<evidence type="ECO:0000256" key="1">
    <source>
        <dbReference type="ARBA" id="ARBA00008655"/>
    </source>
</evidence>
<accession>A0A8S2DAR5</accession>
<dbReference type="Proteomes" id="UP000677228">
    <property type="component" value="Unassembled WGS sequence"/>
</dbReference>
<evidence type="ECO:0000259" key="5">
    <source>
        <dbReference type="Pfam" id="PF16076"/>
    </source>
</evidence>
<feature type="transmembrane region" description="Helical" evidence="4">
    <location>
        <begin position="178"/>
        <end position="200"/>
    </location>
</feature>
<dbReference type="PANTHER" id="PTHR10983:SF16">
    <property type="entry name" value="LYSOCARDIOLIPIN ACYLTRANSFERASE 1"/>
    <property type="match status" value="1"/>
</dbReference>
<evidence type="ECO:0000256" key="4">
    <source>
        <dbReference type="SAM" id="Phobius"/>
    </source>
</evidence>
<gene>
    <name evidence="6" type="ORF">OVA965_LOCUS8879</name>
    <name evidence="7" type="ORF">TMI583_LOCUS8875</name>
</gene>
<feature type="domain" description="Acyltransferase C-terminal" evidence="5">
    <location>
        <begin position="77"/>
        <end position="140"/>
    </location>
</feature>